<keyword evidence="3" id="KW-1185">Reference proteome</keyword>
<dbReference type="Proteomes" id="UP000015105">
    <property type="component" value="Chromosome 2D"/>
</dbReference>
<reference evidence="2" key="5">
    <citation type="journal article" date="2021" name="G3 (Bethesda)">
        <title>Aegilops tauschii genome assembly Aet v5.0 features greater sequence contiguity and improved annotation.</title>
        <authorList>
            <person name="Wang L."/>
            <person name="Zhu T."/>
            <person name="Rodriguez J.C."/>
            <person name="Deal K.R."/>
            <person name="Dubcovsky J."/>
            <person name="McGuire P.E."/>
            <person name="Lux T."/>
            <person name="Spannagl M."/>
            <person name="Mayer K.F.X."/>
            <person name="Baldrich P."/>
            <person name="Meyers B.C."/>
            <person name="Huo N."/>
            <person name="Gu Y.Q."/>
            <person name="Zhou H."/>
            <person name="Devos K.M."/>
            <person name="Bennetzen J.L."/>
            <person name="Unver T."/>
            <person name="Budak H."/>
            <person name="Gulick P.J."/>
            <person name="Galiba G."/>
            <person name="Kalapos B."/>
            <person name="Nelson D.R."/>
            <person name="Li P."/>
            <person name="You F.M."/>
            <person name="Luo M.C."/>
            <person name="Dvorak J."/>
        </authorList>
    </citation>
    <scope>NUCLEOTIDE SEQUENCE [LARGE SCALE GENOMIC DNA]</scope>
    <source>
        <strain evidence="2">cv. AL8/78</strain>
    </source>
</reference>
<accession>A0A453ALV1</accession>
<feature type="compositionally biased region" description="Basic residues" evidence="1">
    <location>
        <begin position="24"/>
        <end position="41"/>
    </location>
</feature>
<reference evidence="3" key="2">
    <citation type="journal article" date="2017" name="Nat. Plants">
        <title>The Aegilops tauschii genome reveals multiple impacts of transposons.</title>
        <authorList>
            <person name="Zhao G."/>
            <person name="Zou C."/>
            <person name="Li K."/>
            <person name="Wang K."/>
            <person name="Li T."/>
            <person name="Gao L."/>
            <person name="Zhang X."/>
            <person name="Wang H."/>
            <person name="Yang Z."/>
            <person name="Liu X."/>
            <person name="Jiang W."/>
            <person name="Mao L."/>
            <person name="Kong X."/>
            <person name="Jiao Y."/>
            <person name="Jia J."/>
        </authorList>
    </citation>
    <scope>NUCLEOTIDE SEQUENCE [LARGE SCALE GENOMIC DNA]</scope>
    <source>
        <strain evidence="3">cv. AL8/78</strain>
    </source>
</reference>
<reference evidence="3" key="1">
    <citation type="journal article" date="2014" name="Science">
        <title>Ancient hybridizations among the ancestral genomes of bread wheat.</title>
        <authorList>
            <consortium name="International Wheat Genome Sequencing Consortium,"/>
            <person name="Marcussen T."/>
            <person name="Sandve S.R."/>
            <person name="Heier L."/>
            <person name="Spannagl M."/>
            <person name="Pfeifer M."/>
            <person name="Jakobsen K.S."/>
            <person name="Wulff B.B."/>
            <person name="Steuernagel B."/>
            <person name="Mayer K.F."/>
            <person name="Olsen O.A."/>
        </authorList>
    </citation>
    <scope>NUCLEOTIDE SEQUENCE [LARGE SCALE GENOMIC DNA]</scope>
    <source>
        <strain evidence="3">cv. AL8/78</strain>
    </source>
</reference>
<feature type="compositionally biased region" description="Gly residues" evidence="1">
    <location>
        <begin position="136"/>
        <end position="150"/>
    </location>
</feature>
<evidence type="ECO:0000256" key="1">
    <source>
        <dbReference type="SAM" id="MobiDB-lite"/>
    </source>
</evidence>
<dbReference type="Gramene" id="AET2Gv20190600.5">
    <property type="protein sequence ID" value="AET2Gv20190600.5"/>
    <property type="gene ID" value="AET2Gv20190600"/>
</dbReference>
<evidence type="ECO:0000313" key="2">
    <source>
        <dbReference type="EnsemblPlants" id="AET2Gv20190600.5"/>
    </source>
</evidence>
<reference evidence="2" key="3">
    <citation type="journal article" date="2017" name="Nature">
        <title>Genome sequence of the progenitor of the wheat D genome Aegilops tauschii.</title>
        <authorList>
            <person name="Luo M.C."/>
            <person name="Gu Y.Q."/>
            <person name="Puiu D."/>
            <person name="Wang H."/>
            <person name="Twardziok S.O."/>
            <person name="Deal K.R."/>
            <person name="Huo N."/>
            <person name="Zhu T."/>
            <person name="Wang L."/>
            <person name="Wang Y."/>
            <person name="McGuire P.E."/>
            <person name="Liu S."/>
            <person name="Long H."/>
            <person name="Ramasamy R.K."/>
            <person name="Rodriguez J.C."/>
            <person name="Van S.L."/>
            <person name="Yuan L."/>
            <person name="Wang Z."/>
            <person name="Xia Z."/>
            <person name="Xiao L."/>
            <person name="Anderson O.D."/>
            <person name="Ouyang S."/>
            <person name="Liang Y."/>
            <person name="Zimin A.V."/>
            <person name="Pertea G."/>
            <person name="Qi P."/>
            <person name="Bennetzen J.L."/>
            <person name="Dai X."/>
            <person name="Dawson M.W."/>
            <person name="Muller H.G."/>
            <person name="Kugler K."/>
            <person name="Rivarola-Duarte L."/>
            <person name="Spannagl M."/>
            <person name="Mayer K.F.X."/>
            <person name="Lu F.H."/>
            <person name="Bevan M.W."/>
            <person name="Leroy P."/>
            <person name="Li P."/>
            <person name="You F.M."/>
            <person name="Sun Q."/>
            <person name="Liu Z."/>
            <person name="Lyons E."/>
            <person name="Wicker T."/>
            <person name="Salzberg S.L."/>
            <person name="Devos K.M."/>
            <person name="Dvorak J."/>
        </authorList>
    </citation>
    <scope>NUCLEOTIDE SEQUENCE [LARGE SCALE GENOMIC DNA]</scope>
    <source>
        <strain evidence="2">cv. AL8/78</strain>
    </source>
</reference>
<feature type="region of interest" description="Disordered" evidence="1">
    <location>
        <begin position="99"/>
        <end position="162"/>
    </location>
</feature>
<protein>
    <submittedName>
        <fullName evidence="2">Uncharacterized protein</fullName>
    </submittedName>
</protein>
<feature type="region of interest" description="Disordered" evidence="1">
    <location>
        <begin position="16"/>
        <end position="45"/>
    </location>
</feature>
<dbReference type="EnsemblPlants" id="AET2Gv20190600.5">
    <property type="protein sequence ID" value="AET2Gv20190600.5"/>
    <property type="gene ID" value="AET2Gv20190600"/>
</dbReference>
<sequence>TVRSLVHPNATVIAHGRTPSTASRPHRHYGLRRSRRRRGAAGRRSPWGLPSWLPLRLRLPGVPLPRSRRRRPLRPRPRPRLRRPVLLLLLQPCRPGYHGGAVQPVHQPVPLLRRPGDRRGQRPHGLLLHRRRGLSGPVGGSDSSGGVGGRGGRKRGGEALRVRSPTLRPGQCAHCFRFGTFFSVYAFRMWWIQVDFLGVRQITGAWLPIGPHWWFAVESILLGIDIVGDASHNLR</sequence>
<proteinExistence type="predicted"/>
<dbReference type="AlphaFoldDB" id="A0A453ALV1"/>
<name>A0A453ALV1_AEGTS</name>
<organism evidence="2 3">
    <name type="scientific">Aegilops tauschii subsp. strangulata</name>
    <name type="common">Goatgrass</name>
    <dbReference type="NCBI Taxonomy" id="200361"/>
    <lineage>
        <taxon>Eukaryota</taxon>
        <taxon>Viridiplantae</taxon>
        <taxon>Streptophyta</taxon>
        <taxon>Embryophyta</taxon>
        <taxon>Tracheophyta</taxon>
        <taxon>Spermatophyta</taxon>
        <taxon>Magnoliopsida</taxon>
        <taxon>Liliopsida</taxon>
        <taxon>Poales</taxon>
        <taxon>Poaceae</taxon>
        <taxon>BOP clade</taxon>
        <taxon>Pooideae</taxon>
        <taxon>Triticodae</taxon>
        <taxon>Triticeae</taxon>
        <taxon>Triticinae</taxon>
        <taxon>Aegilops</taxon>
    </lineage>
</organism>
<reference evidence="2" key="4">
    <citation type="submission" date="2019-03" db="UniProtKB">
        <authorList>
            <consortium name="EnsemblPlants"/>
        </authorList>
    </citation>
    <scope>IDENTIFICATION</scope>
</reference>
<evidence type="ECO:0000313" key="3">
    <source>
        <dbReference type="Proteomes" id="UP000015105"/>
    </source>
</evidence>